<dbReference type="EMBL" id="LWCA01001308">
    <property type="protein sequence ID" value="OAF65404.1"/>
    <property type="molecule type" value="Genomic_DNA"/>
</dbReference>
<accession>A0A177AW16</accession>
<comment type="caution">
    <text evidence="2">The sequence shown here is derived from an EMBL/GenBank/DDBJ whole genome shotgun (WGS) entry which is preliminary data.</text>
</comment>
<evidence type="ECO:0000313" key="2">
    <source>
        <dbReference type="EMBL" id="OAF65404.1"/>
    </source>
</evidence>
<protein>
    <submittedName>
        <fullName evidence="2">Uncharacterized protein</fullName>
    </submittedName>
</protein>
<feature type="region of interest" description="Disordered" evidence="1">
    <location>
        <begin position="257"/>
        <end position="347"/>
    </location>
</feature>
<feature type="region of interest" description="Disordered" evidence="1">
    <location>
        <begin position="146"/>
        <end position="182"/>
    </location>
</feature>
<sequence>MFLKNCSVTQVRKNLLNLLLDSDNITSENDLNHHLKTFDDNFFVFEIIKQDASLLENIFLNINETTQKGLIKEFKQKFVEKINHISIGVQTQNIAKTCNTPISVESSETPESFNTKTAASTTTTSSHSIKSCFQSGHEKNVEKVENDSYESGCKSDDSSVQKNSVGEGSSIPSINKLELKSNDIDSPHNSSIVCSRSNNEIKYSNSQKSEISEILENIKKKKSLNNSNTISECSSILHNKILQSSLESIIRKSTSKSTLGKFDDGNIDQQNKTQNISKSKKNVYHSDAFDSDSESSPIFKSKSRDSFKMDSPFSGNMSVPQRKPSKIQRRKSAKTRKAKSFSKSPTLQKSESFRDILNVDTNMKNSFSNIKPSDKISIKLSSSNESDFNKSQKNENIFLNSLSEIIQNFIFRFSDLLNNYGYNTFSILLDEVENNIKSRISYSLIYKTLNDLFHIIFDNMTNMLSQESVSELWNLTRNESLILPPKKCDETSVSVDNFVSQSHAVQTAPIVYDDFVKEFNEKKNVLFESPKKQGPQNSKILDYKIKNREIDQLNNLFIYFSKMNQNRNRRMLDNALCRRKIKQDLHTKLSKEMAQYRQISRSQLHLLIVKYSLVKNMEFIKTKMTDEKVFDKLYKYEGKKIKSFKLIQNRLHEARNILAEKLSFAFSNLQQESGLFLIKPIYSYSKIQSLLYEPIEIDDKKKRIMINPYKNQKNKEITVSGTQVTRKNGSNIYKSKVWIPDEATNQAYNSVCKNMPTLLDIDVSRIVYRHNLPL</sequence>
<dbReference type="Proteomes" id="UP000078046">
    <property type="component" value="Unassembled WGS sequence"/>
</dbReference>
<organism evidence="2 3">
    <name type="scientific">Intoshia linei</name>
    <dbReference type="NCBI Taxonomy" id="1819745"/>
    <lineage>
        <taxon>Eukaryota</taxon>
        <taxon>Metazoa</taxon>
        <taxon>Spiralia</taxon>
        <taxon>Lophotrochozoa</taxon>
        <taxon>Mesozoa</taxon>
        <taxon>Orthonectida</taxon>
        <taxon>Rhopaluridae</taxon>
        <taxon>Intoshia</taxon>
    </lineage>
</organism>
<feature type="compositionally biased region" description="Polar residues" evidence="1">
    <location>
        <begin position="267"/>
        <end position="277"/>
    </location>
</feature>
<reference evidence="2 3" key="1">
    <citation type="submission" date="2016-04" db="EMBL/GenBank/DDBJ databases">
        <title>The genome of Intoshia linei affirms orthonectids as highly simplified spiralians.</title>
        <authorList>
            <person name="Mikhailov K.V."/>
            <person name="Slusarev G.S."/>
            <person name="Nikitin M.A."/>
            <person name="Logacheva M.D."/>
            <person name="Penin A."/>
            <person name="Aleoshin V."/>
            <person name="Panchin Y.V."/>
        </authorList>
    </citation>
    <scope>NUCLEOTIDE SEQUENCE [LARGE SCALE GENOMIC DNA]</scope>
    <source>
        <strain evidence="2">Intl2013</strain>
        <tissue evidence="2">Whole animal</tissue>
    </source>
</reference>
<gene>
    <name evidence="2" type="ORF">A3Q56_06863</name>
</gene>
<keyword evidence="3" id="KW-1185">Reference proteome</keyword>
<evidence type="ECO:0000256" key="1">
    <source>
        <dbReference type="SAM" id="MobiDB-lite"/>
    </source>
</evidence>
<feature type="compositionally biased region" description="Polar residues" evidence="1">
    <location>
        <begin position="160"/>
        <end position="173"/>
    </location>
</feature>
<dbReference type="OrthoDB" id="10037468at2759"/>
<proteinExistence type="predicted"/>
<feature type="compositionally biased region" description="Basic residues" evidence="1">
    <location>
        <begin position="323"/>
        <end position="340"/>
    </location>
</feature>
<dbReference type="AlphaFoldDB" id="A0A177AW16"/>
<name>A0A177AW16_9BILA</name>
<evidence type="ECO:0000313" key="3">
    <source>
        <dbReference type="Proteomes" id="UP000078046"/>
    </source>
</evidence>